<dbReference type="Proteomes" id="UP000006866">
    <property type="component" value="Chromosome"/>
</dbReference>
<keyword evidence="1 6" id="KW-0698">rRNA processing</keyword>
<keyword evidence="4 6" id="KW-0949">S-adenosyl-L-methionine</keyword>
<evidence type="ECO:0000256" key="3">
    <source>
        <dbReference type="ARBA" id="ARBA00022679"/>
    </source>
</evidence>
<dbReference type="STRING" id="572479.Hprae_2007"/>
<keyword evidence="3 6" id="KW-0808">Transferase</keyword>
<gene>
    <name evidence="6" type="primary">rlmH</name>
    <name evidence="7" type="ordered locus">Hprae_2007</name>
</gene>
<keyword evidence="8" id="KW-1185">Reference proteome</keyword>
<protein>
    <recommendedName>
        <fullName evidence="6">Ribosomal RNA large subunit methyltransferase H</fullName>
        <ecNumber evidence="6">2.1.1.177</ecNumber>
    </recommendedName>
    <alternativeName>
        <fullName evidence="6">23S rRNA (pseudouridine1915-N3)-methyltransferase</fullName>
    </alternativeName>
    <alternativeName>
        <fullName evidence="6">23S rRNA m3Psi1915 methyltransferase</fullName>
    </alternativeName>
    <alternativeName>
        <fullName evidence="6">rRNA (pseudouridine-N3-)-methyltransferase RlmH</fullName>
    </alternativeName>
</protein>
<reference evidence="8" key="1">
    <citation type="submission" date="2010-10" db="EMBL/GenBank/DDBJ databases">
        <title>The complete genome of Halanaerobium praevalens DSM 2228.</title>
        <authorList>
            <consortium name="US DOE Joint Genome Institute (JGI-PGF)"/>
            <person name="Lucas S."/>
            <person name="Copeland A."/>
            <person name="Lapidus A."/>
            <person name="Glavina del Rio T."/>
            <person name="Dalin E."/>
            <person name="Tice H."/>
            <person name="Bruce D."/>
            <person name="Goodwin L."/>
            <person name="Pitluck S."/>
            <person name="Kyrpides N."/>
            <person name="Mavromatis K."/>
            <person name="Ivanova N."/>
            <person name="Ovchinnikova G."/>
            <person name="Chertkov O."/>
            <person name="Detter J.C."/>
            <person name="Han C."/>
            <person name="Larimer F."/>
            <person name="Land M."/>
            <person name="Hauser L."/>
            <person name="Markowitz V."/>
            <person name="Cheng J.-F."/>
            <person name="Hugenholtz P."/>
            <person name="Woyke T."/>
            <person name="Wu D."/>
            <person name="Tindall B."/>
            <person name="Pomrenke H.G."/>
            <person name="Brambilla E."/>
            <person name="Klenk H.-P."/>
            <person name="Eisen J.A."/>
        </authorList>
    </citation>
    <scope>NUCLEOTIDE SEQUENCE [LARGE SCALE GENOMIC DNA]</scope>
    <source>
        <strain evidence="8">ATCC 33744 / DSM 2228 / GSL</strain>
    </source>
</reference>
<comment type="similarity">
    <text evidence="5 6">Belongs to the RNA methyltransferase RlmH family.</text>
</comment>
<name>E3DRR7_HALPG</name>
<dbReference type="GO" id="GO:0005737">
    <property type="term" value="C:cytoplasm"/>
    <property type="evidence" value="ECO:0007669"/>
    <property type="project" value="UniProtKB-SubCell"/>
</dbReference>
<dbReference type="HAMAP" id="MF_00658">
    <property type="entry name" value="23SrRNA_methyltr_H"/>
    <property type="match status" value="1"/>
</dbReference>
<evidence type="ECO:0000256" key="6">
    <source>
        <dbReference type="HAMAP-Rule" id="MF_00658"/>
    </source>
</evidence>
<dbReference type="PANTHER" id="PTHR33603">
    <property type="entry name" value="METHYLTRANSFERASE"/>
    <property type="match status" value="1"/>
</dbReference>
<dbReference type="GO" id="GO:0070038">
    <property type="term" value="F:rRNA (pseudouridine-N3-)-methyltransferase activity"/>
    <property type="evidence" value="ECO:0007669"/>
    <property type="project" value="UniProtKB-UniRule"/>
</dbReference>
<dbReference type="NCBIfam" id="NF000985">
    <property type="entry name" value="PRK00103.1-3"/>
    <property type="match status" value="1"/>
</dbReference>
<dbReference type="InterPro" id="IPR029028">
    <property type="entry name" value="Alpha/beta_knot_MTases"/>
</dbReference>
<dbReference type="AlphaFoldDB" id="E3DRR7"/>
<keyword evidence="6" id="KW-0963">Cytoplasm</keyword>
<comment type="subcellular location">
    <subcellularLocation>
        <location evidence="6">Cytoplasm</location>
    </subcellularLocation>
</comment>
<dbReference type="Pfam" id="PF02590">
    <property type="entry name" value="SPOUT_MTase"/>
    <property type="match status" value="1"/>
</dbReference>
<evidence type="ECO:0000313" key="7">
    <source>
        <dbReference type="EMBL" id="ADO78131.1"/>
    </source>
</evidence>
<comment type="subunit">
    <text evidence="6">Homodimer.</text>
</comment>
<evidence type="ECO:0000256" key="4">
    <source>
        <dbReference type="ARBA" id="ARBA00022691"/>
    </source>
</evidence>
<dbReference type="KEGG" id="hpk:Hprae_2007"/>
<dbReference type="NCBIfam" id="TIGR00246">
    <property type="entry name" value="tRNA_RlmH_YbeA"/>
    <property type="match status" value="1"/>
</dbReference>
<dbReference type="Gene3D" id="3.40.1280.10">
    <property type="match status" value="1"/>
</dbReference>
<dbReference type="HOGENOM" id="CLU_100552_0_0_9"/>
<dbReference type="PANTHER" id="PTHR33603:SF1">
    <property type="entry name" value="RIBOSOMAL RNA LARGE SUBUNIT METHYLTRANSFERASE H"/>
    <property type="match status" value="1"/>
</dbReference>
<dbReference type="EC" id="2.1.1.177" evidence="6"/>
<dbReference type="PIRSF" id="PIRSF004505">
    <property type="entry name" value="MT_bac"/>
    <property type="match status" value="1"/>
</dbReference>
<dbReference type="CDD" id="cd18081">
    <property type="entry name" value="RlmH-like"/>
    <property type="match status" value="1"/>
</dbReference>
<comment type="function">
    <text evidence="6">Specifically methylates the pseudouridine at position 1915 (m3Psi1915) in 23S rRNA.</text>
</comment>
<evidence type="ECO:0000256" key="5">
    <source>
        <dbReference type="ARBA" id="ARBA00038303"/>
    </source>
</evidence>
<evidence type="ECO:0000256" key="2">
    <source>
        <dbReference type="ARBA" id="ARBA00022603"/>
    </source>
</evidence>
<dbReference type="InterPro" id="IPR003742">
    <property type="entry name" value="RlmH-like"/>
</dbReference>
<feature type="binding site" evidence="6">
    <location>
        <begin position="130"/>
        <end position="135"/>
    </location>
    <ligand>
        <name>S-adenosyl-L-methionine</name>
        <dbReference type="ChEBI" id="CHEBI:59789"/>
    </ligand>
</feature>
<dbReference type="InterPro" id="IPR029026">
    <property type="entry name" value="tRNA_m1G_MTases_N"/>
</dbReference>
<dbReference type="eggNOG" id="COG1576">
    <property type="taxonomic scope" value="Bacteria"/>
</dbReference>
<feature type="binding site" evidence="6">
    <location>
        <position position="111"/>
    </location>
    <ligand>
        <name>S-adenosyl-L-methionine</name>
        <dbReference type="ChEBI" id="CHEBI:59789"/>
    </ligand>
</feature>
<dbReference type="SUPFAM" id="SSF75217">
    <property type="entry name" value="alpha/beta knot"/>
    <property type="match status" value="1"/>
</dbReference>
<sequence>MVKIKINLITVGALKASFLEAGILEFEKRLKHYCDLNFVEVKAETVPKNSSAKDLAALQALEGEKILEALPERSYVFALDVKGKPMTSTGFAKSLHNLQVRGYSSFSFIIGGATGLSDFVLKKADYRFSLSHMTFTHQMIRLILLEQIYRAFKINNNEPYHL</sequence>
<feature type="binding site" evidence="6">
    <location>
        <position position="79"/>
    </location>
    <ligand>
        <name>S-adenosyl-L-methionine</name>
        <dbReference type="ChEBI" id="CHEBI:59789"/>
    </ligand>
</feature>
<evidence type="ECO:0000313" key="8">
    <source>
        <dbReference type="Proteomes" id="UP000006866"/>
    </source>
</evidence>
<comment type="catalytic activity">
    <reaction evidence="6">
        <text>pseudouridine(1915) in 23S rRNA + S-adenosyl-L-methionine = N(3)-methylpseudouridine(1915) in 23S rRNA + S-adenosyl-L-homocysteine + H(+)</text>
        <dbReference type="Rhea" id="RHEA:42752"/>
        <dbReference type="Rhea" id="RHEA-COMP:10221"/>
        <dbReference type="Rhea" id="RHEA-COMP:10222"/>
        <dbReference type="ChEBI" id="CHEBI:15378"/>
        <dbReference type="ChEBI" id="CHEBI:57856"/>
        <dbReference type="ChEBI" id="CHEBI:59789"/>
        <dbReference type="ChEBI" id="CHEBI:65314"/>
        <dbReference type="ChEBI" id="CHEBI:74486"/>
        <dbReference type="EC" id="2.1.1.177"/>
    </reaction>
</comment>
<keyword evidence="2 6" id="KW-0489">Methyltransferase</keyword>
<dbReference type="EMBL" id="CP002175">
    <property type="protein sequence ID" value="ADO78131.1"/>
    <property type="molecule type" value="Genomic_DNA"/>
</dbReference>
<proteinExistence type="inferred from homology"/>
<accession>E3DRR7</accession>
<reference evidence="7 8" key="2">
    <citation type="journal article" date="2011" name="Stand. Genomic Sci.">
        <title>Complete genome sequence of the extremely halophilic Halanaerobium praevalens type strain (GSL).</title>
        <authorList>
            <person name="Ivanova N."/>
            <person name="Sikorski J."/>
            <person name="Chertkov O."/>
            <person name="Nolan M."/>
            <person name="Lucas S."/>
            <person name="Hammon N."/>
            <person name="Deshpande S."/>
            <person name="Cheng J.F."/>
            <person name="Tapia R."/>
            <person name="Han C."/>
            <person name="Goodwin L."/>
            <person name="Pitluck S."/>
            <person name="Huntemann M."/>
            <person name="Liolios K."/>
            <person name="Pagani I."/>
            <person name="Mavromatis K."/>
            <person name="Ovchinikova G."/>
            <person name="Pati A."/>
            <person name="Chen A."/>
            <person name="Palaniappan K."/>
            <person name="Land M."/>
            <person name="Hauser L."/>
            <person name="Brambilla E.M."/>
            <person name="Kannan K.P."/>
            <person name="Rohde M."/>
            <person name="Tindall B.J."/>
            <person name="Goker M."/>
            <person name="Detter J.C."/>
            <person name="Woyke T."/>
            <person name="Bristow J."/>
            <person name="Eisen J.A."/>
            <person name="Markowitz V."/>
            <person name="Hugenholtz P."/>
            <person name="Kyrpides N.C."/>
            <person name="Klenk H.P."/>
            <person name="Lapidus A."/>
        </authorList>
    </citation>
    <scope>NUCLEOTIDE SEQUENCE [LARGE SCALE GENOMIC DNA]</scope>
    <source>
        <strain evidence="8">ATCC 33744 / DSM 2228 / GSL</strain>
    </source>
</reference>
<dbReference type="PATRIC" id="fig|572479.3.peg.2043"/>
<evidence type="ECO:0000256" key="1">
    <source>
        <dbReference type="ARBA" id="ARBA00022552"/>
    </source>
</evidence>
<organism evidence="7 8">
    <name type="scientific">Halanaerobium praevalens (strain ATCC 33744 / DSM 2228 / GSL)</name>
    <dbReference type="NCBI Taxonomy" id="572479"/>
    <lineage>
        <taxon>Bacteria</taxon>
        <taxon>Bacillati</taxon>
        <taxon>Bacillota</taxon>
        <taxon>Clostridia</taxon>
        <taxon>Halanaerobiales</taxon>
        <taxon>Halanaerobiaceae</taxon>
        <taxon>Halanaerobium</taxon>
    </lineage>
</organism>